<gene>
    <name evidence="1" type="ORF">FGD71_010435</name>
</gene>
<sequence>MTQPAIAEGLLAWNPGSGLSRGLAADTRLLAADSWLLRDGQVRGFGRHRERFERACAECGAPPPAQVAEFWRDMTAALPRTGTWFPRVELARGSLQLRLLLRHAPELAPDVRVWAAGQPDPRTVPRRKGPDLDALARVRQRAAGQGAEEAVLIAPSGLVLEGASSSLLWWEDDTLCSPPPRLPLLPGVTLGLIQERAARTGTPLDQRERTLDELEGREVWLVNALHGIRPVAAWEGRPKEAGPAERAPEWQKWLDDIMEPLPAD</sequence>
<organism evidence="1 2">
    <name type="scientific">Streptomyces sporangiiformans</name>
    <dbReference type="NCBI Taxonomy" id="2315329"/>
    <lineage>
        <taxon>Bacteria</taxon>
        <taxon>Bacillati</taxon>
        <taxon>Actinomycetota</taxon>
        <taxon>Actinomycetes</taxon>
        <taxon>Kitasatosporales</taxon>
        <taxon>Streptomycetaceae</taxon>
        <taxon>Streptomyces</taxon>
    </lineage>
</organism>
<dbReference type="SUPFAM" id="SSF56752">
    <property type="entry name" value="D-aminoacid aminotransferase-like PLP-dependent enzymes"/>
    <property type="match status" value="1"/>
</dbReference>
<dbReference type="InterPro" id="IPR043132">
    <property type="entry name" value="BCAT-like_C"/>
</dbReference>
<name>A0A505DGN6_9ACTN</name>
<dbReference type="InterPro" id="IPR036038">
    <property type="entry name" value="Aminotransferase-like"/>
</dbReference>
<dbReference type="Gene3D" id="3.20.10.10">
    <property type="entry name" value="D-amino Acid Aminotransferase, subunit A, domain 2"/>
    <property type="match status" value="1"/>
</dbReference>
<reference evidence="1 2" key="1">
    <citation type="submission" date="2019-06" db="EMBL/GenBank/DDBJ databases">
        <title>Streptomyces sporangiiformans sp. nov., a novel actinomycete isolated from soil in Mount Song.</title>
        <authorList>
            <person name="Han L."/>
        </authorList>
    </citation>
    <scope>NUCLEOTIDE SEQUENCE [LARGE SCALE GENOMIC DNA]</scope>
    <source>
        <strain evidence="1 2">NEAU-SSA 1</strain>
    </source>
</reference>
<dbReference type="Proteomes" id="UP000317378">
    <property type="component" value="Unassembled WGS sequence"/>
</dbReference>
<protein>
    <submittedName>
        <fullName evidence="1">Aminotransferase class IV</fullName>
    </submittedName>
</protein>
<dbReference type="RefSeq" id="WP_119100126.1">
    <property type="nucleotide sequence ID" value="NZ_QXMJ01000089.1"/>
</dbReference>
<evidence type="ECO:0000313" key="1">
    <source>
        <dbReference type="EMBL" id="TPQ22277.1"/>
    </source>
</evidence>
<accession>A0A505DGN6</accession>
<keyword evidence="1" id="KW-0032">Aminotransferase</keyword>
<dbReference type="EMBL" id="VCHX02000089">
    <property type="protein sequence ID" value="TPQ22277.1"/>
    <property type="molecule type" value="Genomic_DNA"/>
</dbReference>
<keyword evidence="2" id="KW-1185">Reference proteome</keyword>
<dbReference type="AlphaFoldDB" id="A0A505DGN6"/>
<evidence type="ECO:0000313" key="2">
    <source>
        <dbReference type="Proteomes" id="UP000317378"/>
    </source>
</evidence>
<dbReference type="OrthoDB" id="4570776at2"/>
<proteinExistence type="predicted"/>
<dbReference type="GO" id="GO:0008483">
    <property type="term" value="F:transaminase activity"/>
    <property type="evidence" value="ECO:0007669"/>
    <property type="project" value="UniProtKB-KW"/>
</dbReference>
<dbReference type="Pfam" id="PF01063">
    <property type="entry name" value="Aminotran_4"/>
    <property type="match status" value="1"/>
</dbReference>
<comment type="caution">
    <text evidence="1">The sequence shown here is derived from an EMBL/GenBank/DDBJ whole genome shotgun (WGS) entry which is preliminary data.</text>
</comment>
<dbReference type="InterPro" id="IPR001544">
    <property type="entry name" value="Aminotrans_IV"/>
</dbReference>
<keyword evidence="1" id="KW-0808">Transferase</keyword>